<dbReference type="InterPro" id="IPR005149">
    <property type="entry name" value="Tscrpt_reg_PadR_N"/>
</dbReference>
<evidence type="ECO:0000313" key="5">
    <source>
        <dbReference type="Proteomes" id="UP000256345"/>
    </source>
</evidence>
<dbReference type="AlphaFoldDB" id="A0AAC8QB29"/>
<dbReference type="Proteomes" id="UP000035579">
    <property type="component" value="Chromosome"/>
</dbReference>
<reference evidence="2 4" key="1">
    <citation type="submission" date="2015-05" db="EMBL/GenBank/DDBJ databases">
        <title>Genome assembly of Archangium gephyra DSM 2261.</title>
        <authorList>
            <person name="Sharma G."/>
            <person name="Subramanian S."/>
        </authorList>
    </citation>
    <scope>NUCLEOTIDE SEQUENCE [LARGE SCALE GENOMIC DNA]</scope>
    <source>
        <strain evidence="2 4">DSM 2261</strain>
    </source>
</reference>
<dbReference type="KEGG" id="age:AA314_05690"/>
<dbReference type="InterPro" id="IPR052509">
    <property type="entry name" value="Metal_resp_DNA-bind_regulator"/>
</dbReference>
<dbReference type="InterPro" id="IPR036390">
    <property type="entry name" value="WH_DNA-bd_sf"/>
</dbReference>
<evidence type="ECO:0000259" key="1">
    <source>
        <dbReference type="Pfam" id="PF03551"/>
    </source>
</evidence>
<accession>A0AAC8QB29</accession>
<gene>
    <name evidence="2" type="ORF">AA314_05690</name>
    <name evidence="3" type="ORF">ATI61_101840</name>
</gene>
<dbReference type="Gene3D" id="1.10.10.10">
    <property type="entry name" value="Winged helix-like DNA-binding domain superfamily/Winged helix DNA-binding domain"/>
    <property type="match status" value="1"/>
</dbReference>
<organism evidence="2 4">
    <name type="scientific">Archangium gephyra</name>
    <dbReference type="NCBI Taxonomy" id="48"/>
    <lineage>
        <taxon>Bacteria</taxon>
        <taxon>Pseudomonadati</taxon>
        <taxon>Myxococcota</taxon>
        <taxon>Myxococcia</taxon>
        <taxon>Myxococcales</taxon>
        <taxon>Cystobacterineae</taxon>
        <taxon>Archangiaceae</taxon>
        <taxon>Archangium</taxon>
    </lineage>
</organism>
<protein>
    <submittedName>
        <fullName evidence="3">PadR family transcriptional regulator PadR</fullName>
    </submittedName>
</protein>
<dbReference type="EMBL" id="QUMU01000001">
    <property type="protein sequence ID" value="REG37853.1"/>
    <property type="molecule type" value="Genomic_DNA"/>
</dbReference>
<dbReference type="SUPFAM" id="SSF46785">
    <property type="entry name" value="Winged helix' DNA-binding domain"/>
    <property type="match status" value="1"/>
</dbReference>
<feature type="domain" description="Transcription regulator PadR N-terminal" evidence="1">
    <location>
        <begin position="11"/>
        <end position="85"/>
    </location>
</feature>
<dbReference type="Pfam" id="PF03551">
    <property type="entry name" value="PadR"/>
    <property type="match status" value="1"/>
</dbReference>
<dbReference type="Proteomes" id="UP000256345">
    <property type="component" value="Unassembled WGS sequence"/>
</dbReference>
<evidence type="ECO:0000313" key="2">
    <source>
        <dbReference type="EMBL" id="AKJ04064.1"/>
    </source>
</evidence>
<reference evidence="3 5" key="2">
    <citation type="submission" date="2018-08" db="EMBL/GenBank/DDBJ databases">
        <title>Genomic Encyclopedia of Archaeal and Bacterial Type Strains, Phase II (KMG-II): from individual species to whole genera.</title>
        <authorList>
            <person name="Goeker M."/>
        </authorList>
    </citation>
    <scope>NUCLEOTIDE SEQUENCE [LARGE SCALE GENOMIC DNA]</scope>
    <source>
        <strain evidence="3 5">DSM 2261</strain>
    </source>
</reference>
<evidence type="ECO:0000313" key="4">
    <source>
        <dbReference type="Proteomes" id="UP000035579"/>
    </source>
</evidence>
<name>A0AAC8QB29_9BACT</name>
<dbReference type="InterPro" id="IPR036388">
    <property type="entry name" value="WH-like_DNA-bd_sf"/>
</dbReference>
<sequence>MDTPLSTRAAILTVLIQDRSFGLELIEKVHARTGGKIVLNEGTVYPALKALEREGLVRSFEGEPLAERGGRPRRYYELTGEGRRAALEQKRAVPGGVLRPARVF</sequence>
<dbReference type="EMBL" id="CP011509">
    <property type="protein sequence ID" value="AKJ04064.1"/>
    <property type="molecule type" value="Genomic_DNA"/>
</dbReference>
<dbReference type="PANTHER" id="PTHR33169:SF14">
    <property type="entry name" value="TRANSCRIPTIONAL REGULATOR RV3488"/>
    <property type="match status" value="1"/>
</dbReference>
<proteinExistence type="predicted"/>
<dbReference type="PANTHER" id="PTHR33169">
    <property type="entry name" value="PADR-FAMILY TRANSCRIPTIONAL REGULATOR"/>
    <property type="match status" value="1"/>
</dbReference>
<keyword evidence="5" id="KW-1185">Reference proteome</keyword>
<evidence type="ECO:0000313" key="3">
    <source>
        <dbReference type="EMBL" id="REG37853.1"/>
    </source>
</evidence>
<dbReference type="RefSeq" id="WP_047857966.1">
    <property type="nucleotide sequence ID" value="NZ_CP011509.1"/>
</dbReference>